<dbReference type="InterPro" id="IPR050636">
    <property type="entry name" value="C2H2-ZF_domain-containing"/>
</dbReference>
<protein>
    <submittedName>
        <fullName evidence="15">Uncharacterized protein</fullName>
    </submittedName>
</protein>
<evidence type="ECO:0000256" key="2">
    <source>
        <dbReference type="ARBA" id="ARBA00022723"/>
    </source>
</evidence>
<evidence type="ECO:0000313" key="16">
    <source>
        <dbReference type="Proteomes" id="UP000069940"/>
    </source>
</evidence>
<evidence type="ECO:0000256" key="11">
    <source>
        <dbReference type="PROSITE-ProRule" id="PRU00309"/>
    </source>
</evidence>
<feature type="domain" description="THAP-type" evidence="14">
    <location>
        <begin position="1"/>
        <end position="86"/>
    </location>
</feature>
<evidence type="ECO:0000256" key="9">
    <source>
        <dbReference type="ARBA" id="ARBA00023242"/>
    </source>
</evidence>
<feature type="domain" description="C2H2-type" evidence="13">
    <location>
        <begin position="384"/>
        <end position="411"/>
    </location>
</feature>
<feature type="compositionally biased region" description="Acidic residues" evidence="12">
    <location>
        <begin position="242"/>
        <end position="252"/>
    </location>
</feature>
<feature type="domain" description="C2H2-type" evidence="13">
    <location>
        <begin position="526"/>
        <end position="553"/>
    </location>
</feature>
<reference evidence="16" key="1">
    <citation type="journal article" date="2015" name="Proc. Natl. Acad. Sci. U.S.A.">
        <title>Genome sequence of the Asian Tiger mosquito, Aedes albopictus, reveals insights into its biology, genetics, and evolution.</title>
        <authorList>
            <person name="Chen X.G."/>
            <person name="Jiang X."/>
            <person name="Gu J."/>
            <person name="Xu M."/>
            <person name="Wu Y."/>
            <person name="Deng Y."/>
            <person name="Zhang C."/>
            <person name="Bonizzoni M."/>
            <person name="Dermauw W."/>
            <person name="Vontas J."/>
            <person name="Armbruster P."/>
            <person name="Huang X."/>
            <person name="Yang Y."/>
            <person name="Zhang H."/>
            <person name="He W."/>
            <person name="Peng H."/>
            <person name="Liu Y."/>
            <person name="Wu K."/>
            <person name="Chen J."/>
            <person name="Lirakis M."/>
            <person name="Topalis P."/>
            <person name="Van Leeuwen T."/>
            <person name="Hall A.B."/>
            <person name="Jiang X."/>
            <person name="Thorpe C."/>
            <person name="Mueller R.L."/>
            <person name="Sun C."/>
            <person name="Waterhouse R.M."/>
            <person name="Yan G."/>
            <person name="Tu Z.J."/>
            <person name="Fang X."/>
            <person name="James A.A."/>
        </authorList>
    </citation>
    <scope>NUCLEOTIDE SEQUENCE [LARGE SCALE GENOMIC DNA]</scope>
    <source>
        <strain evidence="16">Foshan</strain>
    </source>
</reference>
<dbReference type="SUPFAM" id="SSF57716">
    <property type="entry name" value="Glucocorticoid receptor-like (DNA-binding domain)"/>
    <property type="match status" value="1"/>
</dbReference>
<comment type="subcellular location">
    <subcellularLocation>
        <location evidence="1">Nucleus</location>
    </subcellularLocation>
</comment>
<feature type="compositionally biased region" description="Basic residues" evidence="12">
    <location>
        <begin position="574"/>
        <end position="587"/>
    </location>
</feature>
<keyword evidence="9" id="KW-0539">Nucleus</keyword>
<dbReference type="RefSeq" id="XP_019548542.3">
    <property type="nucleotide sequence ID" value="XM_019692997.3"/>
</dbReference>
<dbReference type="Gene3D" id="3.30.160.60">
    <property type="entry name" value="Classic Zinc Finger"/>
    <property type="match status" value="5"/>
</dbReference>
<feature type="compositionally biased region" description="Acidic residues" evidence="12">
    <location>
        <begin position="643"/>
        <end position="657"/>
    </location>
</feature>
<evidence type="ECO:0000313" key="15">
    <source>
        <dbReference type="EnsemblMetazoa" id="AALFPA23_019221.P28273"/>
    </source>
</evidence>
<dbReference type="SMART" id="SM00692">
    <property type="entry name" value="DM3"/>
    <property type="match status" value="1"/>
</dbReference>
<keyword evidence="5" id="KW-0862">Zinc</keyword>
<evidence type="ECO:0000256" key="6">
    <source>
        <dbReference type="ARBA" id="ARBA00023015"/>
    </source>
</evidence>
<evidence type="ECO:0000259" key="13">
    <source>
        <dbReference type="PROSITE" id="PS50157"/>
    </source>
</evidence>
<keyword evidence="7 11" id="KW-0238">DNA-binding</keyword>
<dbReference type="InterPro" id="IPR006612">
    <property type="entry name" value="THAP_Znf"/>
</dbReference>
<accession>A0ABM1ZJZ0</accession>
<keyword evidence="3" id="KW-0677">Repeat</keyword>
<feature type="domain" description="C2H2-type" evidence="13">
    <location>
        <begin position="355"/>
        <end position="383"/>
    </location>
</feature>
<evidence type="ECO:0000256" key="8">
    <source>
        <dbReference type="ARBA" id="ARBA00023163"/>
    </source>
</evidence>
<dbReference type="InterPro" id="IPR013087">
    <property type="entry name" value="Znf_C2H2_type"/>
</dbReference>
<keyword evidence="6" id="KW-0805">Transcription regulation</keyword>
<evidence type="ECO:0000256" key="4">
    <source>
        <dbReference type="ARBA" id="ARBA00022771"/>
    </source>
</evidence>
<dbReference type="PROSITE" id="PS50157">
    <property type="entry name" value="ZINC_FINGER_C2H2_2"/>
    <property type="match status" value="7"/>
</dbReference>
<feature type="region of interest" description="Disordered" evidence="12">
    <location>
        <begin position="205"/>
        <end position="252"/>
    </location>
</feature>
<dbReference type="Pfam" id="PF12171">
    <property type="entry name" value="zf-C2H2_jaz"/>
    <property type="match status" value="1"/>
</dbReference>
<evidence type="ECO:0000256" key="5">
    <source>
        <dbReference type="ARBA" id="ARBA00022833"/>
    </source>
</evidence>
<keyword evidence="2" id="KW-0479">Metal-binding</keyword>
<feature type="domain" description="C2H2-type" evidence="13">
    <location>
        <begin position="554"/>
        <end position="576"/>
    </location>
</feature>
<dbReference type="PANTHER" id="PTHR47772:SF13">
    <property type="entry name" value="GASTRULA ZINC FINGER PROTEIN XLCGF49.1-LIKE-RELATED"/>
    <property type="match status" value="1"/>
</dbReference>
<evidence type="ECO:0000256" key="3">
    <source>
        <dbReference type="ARBA" id="ARBA00022737"/>
    </source>
</evidence>
<dbReference type="PROSITE" id="PS50950">
    <property type="entry name" value="ZF_THAP"/>
    <property type="match status" value="1"/>
</dbReference>
<feature type="domain" description="C2H2-type" evidence="13">
    <location>
        <begin position="472"/>
        <end position="499"/>
    </location>
</feature>
<keyword evidence="8" id="KW-0804">Transcription</keyword>
<evidence type="ECO:0000256" key="10">
    <source>
        <dbReference type="PROSITE-ProRule" id="PRU00042"/>
    </source>
</evidence>
<proteinExistence type="predicted"/>
<dbReference type="Pfam" id="PF00096">
    <property type="entry name" value="zf-C2H2"/>
    <property type="match status" value="1"/>
</dbReference>
<keyword evidence="16" id="KW-1185">Reference proteome</keyword>
<dbReference type="PANTHER" id="PTHR47772">
    <property type="entry name" value="ZINC FINGER PROTEIN 200"/>
    <property type="match status" value="1"/>
</dbReference>
<feature type="region of interest" description="Disordered" evidence="12">
    <location>
        <begin position="264"/>
        <end position="283"/>
    </location>
</feature>
<feature type="domain" description="C2H2-type" evidence="13">
    <location>
        <begin position="412"/>
        <end position="440"/>
    </location>
</feature>
<keyword evidence="4 10" id="KW-0863">Zinc-finger</keyword>
<dbReference type="SMART" id="SM00980">
    <property type="entry name" value="THAP"/>
    <property type="match status" value="1"/>
</dbReference>
<dbReference type="Pfam" id="PF05485">
    <property type="entry name" value="THAP"/>
    <property type="match status" value="1"/>
</dbReference>
<evidence type="ECO:0000256" key="12">
    <source>
        <dbReference type="SAM" id="MobiDB-lite"/>
    </source>
</evidence>
<feature type="region of interest" description="Disordered" evidence="12">
    <location>
        <begin position="567"/>
        <end position="657"/>
    </location>
</feature>
<feature type="domain" description="C2H2-type" evidence="13">
    <location>
        <begin position="498"/>
        <end position="525"/>
    </location>
</feature>
<organism evidence="15 16">
    <name type="scientific">Aedes albopictus</name>
    <name type="common">Asian tiger mosquito</name>
    <name type="synonym">Stegomyia albopicta</name>
    <dbReference type="NCBI Taxonomy" id="7160"/>
    <lineage>
        <taxon>Eukaryota</taxon>
        <taxon>Metazoa</taxon>
        <taxon>Ecdysozoa</taxon>
        <taxon>Arthropoda</taxon>
        <taxon>Hexapoda</taxon>
        <taxon>Insecta</taxon>
        <taxon>Pterygota</taxon>
        <taxon>Neoptera</taxon>
        <taxon>Endopterygota</taxon>
        <taxon>Diptera</taxon>
        <taxon>Nematocera</taxon>
        <taxon>Culicoidea</taxon>
        <taxon>Culicidae</taxon>
        <taxon>Culicinae</taxon>
        <taxon>Aedini</taxon>
        <taxon>Aedes</taxon>
        <taxon>Stegomyia</taxon>
    </lineage>
</organism>
<dbReference type="InterPro" id="IPR036236">
    <property type="entry name" value="Znf_C2H2_sf"/>
</dbReference>
<dbReference type="PROSITE" id="PS00028">
    <property type="entry name" value="ZINC_FINGER_C2H2_1"/>
    <property type="match status" value="7"/>
</dbReference>
<evidence type="ECO:0000256" key="7">
    <source>
        <dbReference type="ARBA" id="ARBA00023125"/>
    </source>
</evidence>
<evidence type="ECO:0000256" key="1">
    <source>
        <dbReference type="ARBA" id="ARBA00004123"/>
    </source>
</evidence>
<dbReference type="InterPro" id="IPR022755">
    <property type="entry name" value="Znf_C2H2_jaz"/>
</dbReference>
<reference evidence="15" key="2">
    <citation type="submission" date="2025-05" db="UniProtKB">
        <authorList>
            <consortium name="EnsemblMetazoa"/>
        </authorList>
    </citation>
    <scope>IDENTIFICATION</scope>
    <source>
        <strain evidence="15">Foshan</strain>
    </source>
</reference>
<dbReference type="Proteomes" id="UP000069940">
    <property type="component" value="Unassembled WGS sequence"/>
</dbReference>
<dbReference type="GeneID" id="109418767"/>
<sequence>MGRKCSVAECGGNYESRLRLGRHATSTFKFPVDPAIREKWVAAVARPDGWVPKKTSCICMNHFRPDDFEKLSKPAKLKADAVPTLFGSSVADYEPVKKPSAPEEMRIDFESFYGRVLEQAEFSGWHFYKKSGIIHFYNMDDSDKDSAIEVVNSIKIFENMKISVFVKDVKQSDAIVRRVLGRDLKLCRWSQFEAILKKYEIKSQTRETEENIDDGDTTKRRKTRSDIQMVTIPEQSIKSEPNDEADNSPDGTELDMEIVKEETNIDNSEDDSEQESDHSPEEKVNLYETLRILSEAKHKCFICNLEHETNQLYDYHLTAHMDMLPYECDRCITEKVTIRSLPTLNKHFLMHLKPLKCRTCDARFTTYKSRLIHEKSFHALSEPITCEICKESFLSQKRYTKHMKYHTELEAVSCKICDKQFITAYDLDQHTKSVHPSSASFNYEELSTLDPDVTQDFNAPLENASKKPKKEFFCIECNKHLPNSNSYYSHMQSHRKQYQCGYCGVRIARLRDFRDHENTHTGKRPYECDICNMRFMAASTYYGHKATHKAEKRFACETCGRTFSRREHMVSHSNTHKKLVRRGRRSVKAAEQVEKASDEDAPNEEVSNGEAPNQEVPNEQTPKKETPVADDDASPKNTIENDTTIDAEDSTQIEMES</sequence>
<evidence type="ECO:0000259" key="14">
    <source>
        <dbReference type="PROSITE" id="PS50950"/>
    </source>
</evidence>
<dbReference type="SMART" id="SM00355">
    <property type="entry name" value="ZnF_C2H2"/>
    <property type="match status" value="9"/>
</dbReference>
<dbReference type="SUPFAM" id="SSF57667">
    <property type="entry name" value="beta-beta-alpha zinc fingers"/>
    <property type="match status" value="3"/>
</dbReference>
<name>A0ABM1ZJZ0_AEDAL</name>
<dbReference type="EnsemblMetazoa" id="AALFPA23_019221.R28273">
    <property type="protein sequence ID" value="AALFPA23_019221.P28273"/>
    <property type="gene ID" value="AALFPA23_019221"/>
</dbReference>